<evidence type="ECO:0000313" key="3">
    <source>
        <dbReference type="Proteomes" id="UP000240883"/>
    </source>
</evidence>
<feature type="signal peptide" evidence="1">
    <location>
        <begin position="1"/>
        <end position="17"/>
    </location>
</feature>
<name>A0A2T2P696_CORCC</name>
<dbReference type="EMBL" id="KZ678129">
    <property type="protein sequence ID" value="PSN73215.1"/>
    <property type="molecule type" value="Genomic_DNA"/>
</dbReference>
<feature type="chain" id="PRO_5015617405" evidence="1">
    <location>
        <begin position="18"/>
        <end position="423"/>
    </location>
</feature>
<accession>A0A2T2P696</accession>
<organism evidence="2 3">
    <name type="scientific">Corynespora cassiicola Philippines</name>
    <dbReference type="NCBI Taxonomy" id="1448308"/>
    <lineage>
        <taxon>Eukaryota</taxon>
        <taxon>Fungi</taxon>
        <taxon>Dikarya</taxon>
        <taxon>Ascomycota</taxon>
        <taxon>Pezizomycotina</taxon>
        <taxon>Dothideomycetes</taxon>
        <taxon>Pleosporomycetidae</taxon>
        <taxon>Pleosporales</taxon>
        <taxon>Corynesporascaceae</taxon>
        <taxon>Corynespora</taxon>
    </lineage>
</organism>
<evidence type="ECO:0000256" key="1">
    <source>
        <dbReference type="SAM" id="SignalP"/>
    </source>
</evidence>
<sequence length="423" mass="44216">MHLFFFLCICHCFKVLGGWNVHISLHSNTPQTKMFQLAFDRLEQSCTVMALHRRCYGVFTKWTIKTYWQCIYFLHQIFAARAIYSHAFTHYYPSRSLHINCSIQNGLYQNSGCSSLLCLRTSRSTSASPFCPSAHLHGHLCSCRYVHGIFLLYLYFNFNNNALMQTLSGNSAVTASAAGGVVVNNPLSDAAVPTPPAVGLLKPPAVPKPAISLPLIPSAPEVPAVPGLPTPDLPIPGLPATPELPVTPNLPAVPEIPSVSGLPVLEVLGLPAIDGLPIPAASDLPVPPVPSLPGVDSLSLPPVPGVDAIPIPDLPEGSPLPIPAVPTDVSSVAEVAALRQVCELGSAVLSVILGIFAKGASLLPGGLPVPSVPSLPVPVPALPTPAVPGVLLNKRQLGVNVPVSAPSVSKPLGAATGLPVPGM</sequence>
<proteinExistence type="predicted"/>
<dbReference type="Proteomes" id="UP000240883">
    <property type="component" value="Unassembled WGS sequence"/>
</dbReference>
<evidence type="ECO:0000313" key="2">
    <source>
        <dbReference type="EMBL" id="PSN73215.1"/>
    </source>
</evidence>
<keyword evidence="1" id="KW-0732">Signal</keyword>
<dbReference type="AlphaFoldDB" id="A0A2T2P696"/>
<gene>
    <name evidence="2" type="ORF">BS50DRAFT_182128</name>
</gene>
<reference evidence="2 3" key="1">
    <citation type="journal article" date="2018" name="Front. Microbiol.">
        <title>Genome-Wide Analysis of Corynespora cassiicola Leaf Fall Disease Putative Effectors.</title>
        <authorList>
            <person name="Lopez D."/>
            <person name="Ribeiro S."/>
            <person name="Label P."/>
            <person name="Fumanal B."/>
            <person name="Venisse J.S."/>
            <person name="Kohler A."/>
            <person name="de Oliveira R.R."/>
            <person name="Labutti K."/>
            <person name="Lipzen A."/>
            <person name="Lail K."/>
            <person name="Bauer D."/>
            <person name="Ohm R.A."/>
            <person name="Barry K.W."/>
            <person name="Spatafora J."/>
            <person name="Grigoriev I.V."/>
            <person name="Martin F.M."/>
            <person name="Pujade-Renaud V."/>
        </authorList>
    </citation>
    <scope>NUCLEOTIDE SEQUENCE [LARGE SCALE GENOMIC DNA]</scope>
    <source>
        <strain evidence="2 3">Philippines</strain>
    </source>
</reference>
<keyword evidence="3" id="KW-1185">Reference proteome</keyword>
<protein>
    <submittedName>
        <fullName evidence="2">Uncharacterized protein</fullName>
    </submittedName>
</protein>
<dbReference type="STRING" id="1448308.A0A2T2P696"/>